<evidence type="ECO:0000256" key="1">
    <source>
        <dbReference type="SAM" id="Phobius"/>
    </source>
</evidence>
<keyword evidence="3" id="KW-0808">Transferase</keyword>
<dbReference type="Proteomes" id="UP000001940">
    <property type="component" value="Chromosome IV"/>
</dbReference>
<evidence type="ECO:0000259" key="2">
    <source>
        <dbReference type="Pfam" id="PF05050"/>
    </source>
</evidence>
<dbReference type="Pfam" id="PF05050">
    <property type="entry name" value="Methyltransf_21"/>
    <property type="match status" value="1"/>
</dbReference>
<sequence length="280" mass="32056">MGSPEPCNIHQFLVVKFLFILLSLNVVTFFIIAKNSQNECGAEVFNIYNANAIHELRFKYRRDEGQYRRELYKASKNNDNGEFYEKVKIEALCLTKEKIGGFKDGGKYVCNPKKAGKKNCTIVSLGLKNQINFDLHIQNVTDGRCLILGADKDPQNQQTQESYRKINGKLFTGKIPDELTIPYMLEKAGKHEVELLKIDIEEGELTGLEPLIKDFFVCQIFIEVHGTPLKHLDMLQIMARYGFRIFNTESNPFCSTCHEYSLINENCMIHYGAVLLGRIL</sequence>
<feature type="transmembrane region" description="Helical" evidence="1">
    <location>
        <begin position="12"/>
        <end position="33"/>
    </location>
</feature>
<dbReference type="InParanoid" id="O45705"/>
<reference evidence="3 4" key="1">
    <citation type="journal article" date="1998" name="Science">
        <title>Genome sequence of the nematode C. elegans: a platform for investigating biology.</title>
        <authorList>
            <consortium name="The C. elegans sequencing consortium"/>
            <person name="Sulson J.E."/>
            <person name="Waterston R."/>
        </authorList>
    </citation>
    <scope>NUCLEOTIDE SEQUENCE [LARGE SCALE GENOMIC DNA]</scope>
    <source>
        <strain evidence="3 4">Bristol N2</strain>
    </source>
</reference>
<name>O45705_CAEEL</name>
<dbReference type="AlphaFoldDB" id="O45705"/>
<dbReference type="PANTHER" id="PTHR32026:SF6">
    <property type="entry name" value="METHYLTRANSFERASE FKBM DOMAIN-CONTAINING PROTEIN"/>
    <property type="match status" value="1"/>
</dbReference>
<gene>
    <name evidence="3" type="ORF">CELE_R05A10.8</name>
    <name evidence="3 5" type="ORF">R05A10.8</name>
</gene>
<dbReference type="InterPro" id="IPR006342">
    <property type="entry name" value="FkbM_mtfrase"/>
</dbReference>
<dbReference type="RefSeq" id="NP_502714.3">
    <property type="nucleotide sequence ID" value="NM_070313.3"/>
</dbReference>
<dbReference type="OMA" id="INENCMI"/>
<dbReference type="InterPro" id="IPR026913">
    <property type="entry name" value="METTL24"/>
</dbReference>
<dbReference type="UCSC" id="R05A10.8">
    <property type="organism name" value="c. elegans"/>
</dbReference>
<dbReference type="WormBase" id="R05A10.8">
    <property type="protein sequence ID" value="CE40658"/>
    <property type="gene ID" value="WBGene00011025"/>
</dbReference>
<dbReference type="HOGENOM" id="CLU_074434_0_0_1"/>
<dbReference type="PhylomeDB" id="O45705"/>
<dbReference type="GeneID" id="187598"/>
<keyword evidence="1" id="KW-0472">Membrane</keyword>
<proteinExistence type="predicted"/>
<dbReference type="GO" id="GO:0008168">
    <property type="term" value="F:methyltransferase activity"/>
    <property type="evidence" value="ECO:0007669"/>
    <property type="project" value="UniProtKB-KW"/>
</dbReference>
<dbReference type="AGR" id="WB:WBGene00011025"/>
<dbReference type="CTD" id="187598"/>
<accession>O45705</accession>
<dbReference type="EMBL" id="BX284604">
    <property type="protein sequence ID" value="CAB05269.3"/>
    <property type="molecule type" value="Genomic_DNA"/>
</dbReference>
<keyword evidence="3" id="KW-0489">Methyltransferase</keyword>
<dbReference type="OrthoDB" id="10006218at2759"/>
<dbReference type="eggNOG" id="ENOG502S02V">
    <property type="taxonomic scope" value="Eukaryota"/>
</dbReference>
<dbReference type="PaxDb" id="6239-R05A10.8"/>
<keyword evidence="1" id="KW-1133">Transmembrane helix</keyword>
<protein>
    <submittedName>
        <fullName evidence="3">Methyltransferase FkbM domain-containing protein</fullName>
    </submittedName>
</protein>
<evidence type="ECO:0000313" key="5">
    <source>
        <dbReference type="WormBase" id="R05A10.8"/>
    </source>
</evidence>
<keyword evidence="4" id="KW-1185">Reference proteome</keyword>
<dbReference type="PANTHER" id="PTHR32026">
    <property type="entry name" value="METHYLTRANSFERASE-LIKE PROTEIN 24"/>
    <property type="match status" value="1"/>
</dbReference>
<feature type="domain" description="Methyltransferase FkbM" evidence="2">
    <location>
        <begin position="90"/>
        <end position="245"/>
    </location>
</feature>
<evidence type="ECO:0000313" key="3">
    <source>
        <dbReference type="EMBL" id="CAB05269.3"/>
    </source>
</evidence>
<dbReference type="STRING" id="6239.R05A10.8.1"/>
<organism evidence="3 4">
    <name type="scientific">Caenorhabditis elegans</name>
    <dbReference type="NCBI Taxonomy" id="6239"/>
    <lineage>
        <taxon>Eukaryota</taxon>
        <taxon>Metazoa</taxon>
        <taxon>Ecdysozoa</taxon>
        <taxon>Nematoda</taxon>
        <taxon>Chromadorea</taxon>
        <taxon>Rhabditida</taxon>
        <taxon>Rhabditina</taxon>
        <taxon>Rhabditomorpha</taxon>
        <taxon>Rhabditoidea</taxon>
        <taxon>Rhabditidae</taxon>
        <taxon>Peloderinae</taxon>
        <taxon>Caenorhabditis</taxon>
    </lineage>
</organism>
<dbReference type="Bgee" id="WBGene00011025">
    <property type="expression patterns" value="Expressed in larva"/>
</dbReference>
<evidence type="ECO:0000313" key="4">
    <source>
        <dbReference type="Proteomes" id="UP000001940"/>
    </source>
</evidence>
<keyword evidence="1" id="KW-0812">Transmembrane</keyword>
<dbReference type="FunCoup" id="O45705">
    <property type="interactions" value="7"/>
</dbReference>
<dbReference type="GO" id="GO:0032259">
    <property type="term" value="P:methylation"/>
    <property type="evidence" value="ECO:0007669"/>
    <property type="project" value="UniProtKB-KW"/>
</dbReference>
<dbReference type="KEGG" id="cel:CELE_R05A10.8"/>